<name>A0A3L8S1B7_CHLGU</name>
<proteinExistence type="predicted"/>
<gene>
    <name evidence="1" type="ORF">DV515_00013666</name>
</gene>
<evidence type="ECO:0000313" key="2">
    <source>
        <dbReference type="Proteomes" id="UP000276834"/>
    </source>
</evidence>
<accession>A0A3L8S1B7</accession>
<feature type="non-terminal residue" evidence="1">
    <location>
        <position position="1"/>
    </location>
</feature>
<comment type="caution">
    <text evidence="1">The sequence shown here is derived from an EMBL/GenBank/DDBJ whole genome shotgun (WGS) entry which is preliminary data.</text>
</comment>
<protein>
    <submittedName>
        <fullName evidence="1">Uncharacterized protein</fullName>
    </submittedName>
</protein>
<keyword evidence="2" id="KW-1185">Reference proteome</keyword>
<sequence>QQGWEDALWTPGGGLPGLLRVLRCAVFQILPCSYTADHQLHRIPDLALWVFQRMISCDWSMLRICPNLFAMQKNSACLPKHNLEHFSSFPNVKRLAICLDPPPTKAARKRFFGKGKEI</sequence>
<dbReference type="AlphaFoldDB" id="A0A3L8S1B7"/>
<reference evidence="1 2" key="1">
    <citation type="journal article" date="2018" name="Proc. R. Soc. B">
        <title>A non-coding region near Follistatin controls head colour polymorphism in the Gouldian finch.</title>
        <authorList>
            <person name="Toomey M.B."/>
            <person name="Marques C.I."/>
            <person name="Andrade P."/>
            <person name="Araujo P.M."/>
            <person name="Sabatino S."/>
            <person name="Gazda M.A."/>
            <person name="Afonso S."/>
            <person name="Lopes R.J."/>
            <person name="Corbo J.C."/>
            <person name="Carneiro M."/>
        </authorList>
    </citation>
    <scope>NUCLEOTIDE SEQUENCE [LARGE SCALE GENOMIC DNA]</scope>
    <source>
        <strain evidence="1">Red01</strain>
        <tissue evidence="1">Muscle</tissue>
    </source>
</reference>
<evidence type="ECO:0000313" key="1">
    <source>
        <dbReference type="EMBL" id="RLV92742.1"/>
    </source>
</evidence>
<organism evidence="1 2">
    <name type="scientific">Chloebia gouldiae</name>
    <name type="common">Gouldian finch</name>
    <name type="synonym">Erythrura gouldiae</name>
    <dbReference type="NCBI Taxonomy" id="44316"/>
    <lineage>
        <taxon>Eukaryota</taxon>
        <taxon>Metazoa</taxon>
        <taxon>Chordata</taxon>
        <taxon>Craniata</taxon>
        <taxon>Vertebrata</taxon>
        <taxon>Euteleostomi</taxon>
        <taxon>Archelosauria</taxon>
        <taxon>Archosauria</taxon>
        <taxon>Dinosauria</taxon>
        <taxon>Saurischia</taxon>
        <taxon>Theropoda</taxon>
        <taxon>Coelurosauria</taxon>
        <taxon>Aves</taxon>
        <taxon>Neognathae</taxon>
        <taxon>Neoaves</taxon>
        <taxon>Telluraves</taxon>
        <taxon>Australaves</taxon>
        <taxon>Passeriformes</taxon>
        <taxon>Passeroidea</taxon>
        <taxon>Passeridae</taxon>
        <taxon>Chloebia</taxon>
    </lineage>
</organism>
<dbReference type="Proteomes" id="UP000276834">
    <property type="component" value="Unassembled WGS sequence"/>
</dbReference>
<dbReference type="EMBL" id="QUSF01000098">
    <property type="protein sequence ID" value="RLV92742.1"/>
    <property type="molecule type" value="Genomic_DNA"/>
</dbReference>